<proteinExistence type="predicted"/>
<feature type="region of interest" description="Disordered" evidence="1">
    <location>
        <begin position="1"/>
        <end position="24"/>
    </location>
</feature>
<sequence>MSKRPSMSSESEPGGNEPKMKREDEDEFVLKMLAALSNEKIQEILEKVVGRVLESYDKKFENIDHELVAHKDKIQMLENQILELNSKLEDIKKNISKMDVKGGEESSSPGGGVESAEEKERKRSIIVTGIPEYGRSEREAWYWDQSCMSKILNFLDIGGPPVSMYRLGKRVGRNRMMKVVFATSFDQKTVLARAPKLKNFPSGPVKVFIRPSLTKEQRVEYSKAQRDKFLSRSRVNSFPPPTNSNVSPPQVVDDPMDGMGNRDGDRSAQQI</sequence>
<evidence type="ECO:0000313" key="3">
    <source>
        <dbReference type="Proteomes" id="UP000230233"/>
    </source>
</evidence>
<dbReference type="PANTHER" id="PTHR37445:SF3">
    <property type="entry name" value="ZINC FINGER PHD-TYPE DOMAIN-CONTAINING PROTEIN"/>
    <property type="match status" value="1"/>
</dbReference>
<name>A0A2G5T3W2_9PELO</name>
<reference evidence="3" key="1">
    <citation type="submission" date="2017-10" db="EMBL/GenBank/DDBJ databases">
        <title>Rapid genome shrinkage in a self-fertile nematode reveals novel sperm competition proteins.</title>
        <authorList>
            <person name="Yin D."/>
            <person name="Schwarz E.M."/>
            <person name="Thomas C.G."/>
            <person name="Felde R.L."/>
            <person name="Korf I.F."/>
            <person name="Cutter A.D."/>
            <person name="Schartner C.M."/>
            <person name="Ralston E.J."/>
            <person name="Meyer B.J."/>
            <person name="Haag E.S."/>
        </authorList>
    </citation>
    <scope>NUCLEOTIDE SEQUENCE [LARGE SCALE GENOMIC DNA]</scope>
    <source>
        <strain evidence="3">JU1422</strain>
    </source>
</reference>
<dbReference type="EMBL" id="PDUG01000006">
    <property type="protein sequence ID" value="PIC21859.1"/>
    <property type="molecule type" value="Genomic_DNA"/>
</dbReference>
<dbReference type="PANTHER" id="PTHR37445">
    <property type="entry name" value="PROTEIN CBG24663"/>
    <property type="match status" value="1"/>
</dbReference>
<protein>
    <submittedName>
        <fullName evidence="2">Uncharacterized protein</fullName>
    </submittedName>
</protein>
<organism evidence="2 3">
    <name type="scientific">Caenorhabditis nigoni</name>
    <dbReference type="NCBI Taxonomy" id="1611254"/>
    <lineage>
        <taxon>Eukaryota</taxon>
        <taxon>Metazoa</taxon>
        <taxon>Ecdysozoa</taxon>
        <taxon>Nematoda</taxon>
        <taxon>Chromadorea</taxon>
        <taxon>Rhabditida</taxon>
        <taxon>Rhabditina</taxon>
        <taxon>Rhabditomorpha</taxon>
        <taxon>Rhabditoidea</taxon>
        <taxon>Rhabditidae</taxon>
        <taxon>Peloderinae</taxon>
        <taxon>Caenorhabditis</taxon>
    </lineage>
</organism>
<feature type="region of interest" description="Disordered" evidence="1">
    <location>
        <begin position="99"/>
        <end position="120"/>
    </location>
</feature>
<keyword evidence="3" id="KW-1185">Reference proteome</keyword>
<dbReference type="AlphaFoldDB" id="A0A2G5T3W2"/>
<feature type="compositionally biased region" description="Polar residues" evidence="1">
    <location>
        <begin position="1"/>
        <end position="11"/>
    </location>
</feature>
<evidence type="ECO:0000256" key="1">
    <source>
        <dbReference type="SAM" id="MobiDB-lite"/>
    </source>
</evidence>
<evidence type="ECO:0000313" key="2">
    <source>
        <dbReference type="EMBL" id="PIC21859.1"/>
    </source>
</evidence>
<dbReference type="OrthoDB" id="5877443at2759"/>
<dbReference type="STRING" id="1611254.A0A2G5T3W2"/>
<comment type="caution">
    <text evidence="2">The sequence shown here is derived from an EMBL/GenBank/DDBJ whole genome shotgun (WGS) entry which is preliminary data.</text>
</comment>
<gene>
    <name evidence="2" type="primary">Cnig_chr_X.g26545</name>
    <name evidence="2" type="ORF">B9Z55_026545</name>
</gene>
<feature type="compositionally biased region" description="Basic and acidic residues" evidence="1">
    <location>
        <begin position="260"/>
        <end position="271"/>
    </location>
</feature>
<dbReference type="Proteomes" id="UP000230233">
    <property type="component" value="Chromosome X"/>
</dbReference>
<accession>A0A2G5T3W2</accession>
<feature type="region of interest" description="Disordered" evidence="1">
    <location>
        <begin position="230"/>
        <end position="271"/>
    </location>
</feature>